<dbReference type="EMBL" id="MFAZ01000012">
    <property type="protein sequence ID" value="OGD87511.1"/>
    <property type="molecule type" value="Genomic_DNA"/>
</dbReference>
<gene>
    <name evidence="1" type="ORF">A2870_04140</name>
</gene>
<protein>
    <submittedName>
        <fullName evidence="1">Uncharacterized protein</fullName>
    </submittedName>
</protein>
<dbReference type="STRING" id="1797711.A2870_04140"/>
<evidence type="ECO:0000313" key="1">
    <source>
        <dbReference type="EMBL" id="OGD87511.1"/>
    </source>
</evidence>
<proteinExistence type="predicted"/>
<name>A0A1F5G6P0_9BACT</name>
<sequence length="152" mass="17493">MVERVIDSSPTDTLIRPKLSLFEKRQPGFSHVIRELDQECIEVNGHGLFWRLFLDRLHSLELGKIAELVGESNREHHLPLVDETLEEALSAVQATKKDPRFAFSLGVPLGWQDRDIELAFAFLKFCDSRERAMKMAGNIYTIIGEFLPEEKR</sequence>
<dbReference type="AlphaFoldDB" id="A0A1F5G6P0"/>
<dbReference type="Proteomes" id="UP000179102">
    <property type="component" value="Unassembled WGS sequence"/>
</dbReference>
<reference evidence="1 2" key="1">
    <citation type="journal article" date="2016" name="Nat. Commun.">
        <title>Thousands of microbial genomes shed light on interconnected biogeochemical processes in an aquifer system.</title>
        <authorList>
            <person name="Anantharaman K."/>
            <person name="Brown C.T."/>
            <person name="Hug L.A."/>
            <person name="Sharon I."/>
            <person name="Castelle C.J."/>
            <person name="Probst A.J."/>
            <person name="Thomas B.C."/>
            <person name="Singh A."/>
            <person name="Wilkins M.J."/>
            <person name="Karaoz U."/>
            <person name="Brodie E.L."/>
            <person name="Williams K.H."/>
            <person name="Hubbard S.S."/>
            <person name="Banfield J.F."/>
        </authorList>
    </citation>
    <scope>NUCLEOTIDE SEQUENCE [LARGE SCALE GENOMIC DNA]</scope>
</reference>
<organism evidence="1 2">
    <name type="scientific">Candidatus Curtissbacteria bacterium RIFCSPHIGHO2_01_FULL_41_11</name>
    <dbReference type="NCBI Taxonomy" id="1797711"/>
    <lineage>
        <taxon>Bacteria</taxon>
        <taxon>Candidatus Curtissiibacteriota</taxon>
    </lineage>
</organism>
<evidence type="ECO:0000313" key="2">
    <source>
        <dbReference type="Proteomes" id="UP000179102"/>
    </source>
</evidence>
<comment type="caution">
    <text evidence="1">The sequence shown here is derived from an EMBL/GenBank/DDBJ whole genome shotgun (WGS) entry which is preliminary data.</text>
</comment>
<accession>A0A1F5G6P0</accession>